<dbReference type="EMBL" id="LSBJ02000006">
    <property type="protein sequence ID" value="OAQ62710.1"/>
    <property type="molecule type" value="Genomic_DNA"/>
</dbReference>
<proteinExistence type="inferred from homology"/>
<dbReference type="SUPFAM" id="SSF140959">
    <property type="entry name" value="Indolic compounds 2,3-dioxygenase-like"/>
    <property type="match status" value="1"/>
</dbReference>
<reference evidence="5 6" key="1">
    <citation type="journal article" date="2016" name="PLoS Pathog.">
        <title>Biosynthesis of antibiotic leucinostatins in bio-control fungus Purpureocillium lilacinum and their inhibition on phytophthora revealed by genome mining.</title>
        <authorList>
            <person name="Wang G."/>
            <person name="Liu Z."/>
            <person name="Lin R."/>
            <person name="Li E."/>
            <person name="Mao Z."/>
            <person name="Ling J."/>
            <person name="Yang Y."/>
            <person name="Yin W.B."/>
            <person name="Xie B."/>
        </authorList>
    </citation>
    <scope>NUCLEOTIDE SEQUENCE [LARGE SCALE GENOMIC DNA]</scope>
    <source>
        <strain evidence="5">170</strain>
    </source>
</reference>
<dbReference type="InterPro" id="IPR037217">
    <property type="entry name" value="Trp/Indoleamine_2_3_dOase-like"/>
</dbReference>
<keyword evidence="2 4" id="KW-0479">Metal-binding</keyword>
<sequence length="418" mass="46610">MAKIQLREFEITNNGFLPSIPPLSELDNGYYGPWEEVAHNLPELIRLRTLRKKIIRLPILSTEHLTTEPEWHRAHTILTFLAHAYIWCGEEPEEVLPAPISVPLLATARHVELPPVLTCATVNLWNYTLKGSSLSNPDDIEIHTTFTGTESEAWFLAIGTAVEAKGAHLVQPLLDAFLAVPTKDYATIARSLALLRDSLSEMTTILGRMPEKCDPMTFCHQVRPFYAGSKGMANAGLPRGVFYEDGNGKGQWFQLPGGSNGQSALLQLFDIALGLGYSKSDDPARKREGYYYNTRECTPGPHRRFLALVGELGSIRNLCLEQQPELTDEQAELREAYKAAVEALALFRRKHIQIVTRFVTMPLRHSWQNSPQSVHMPGLLPSGLRDNEKYGTAGTPVLQFLKKLRNETTMAGELAGSI</sequence>
<dbReference type="PANTHER" id="PTHR28657:SF10">
    <property type="entry name" value="INDOLEAMINE 2,3-DIOXYGENASE"/>
    <property type="match status" value="1"/>
</dbReference>
<dbReference type="GeneID" id="28853410"/>
<evidence type="ECO:0000256" key="1">
    <source>
        <dbReference type="ARBA" id="ARBA00007119"/>
    </source>
</evidence>
<keyword evidence="4" id="KW-0349">Heme</keyword>
<dbReference type="GO" id="GO:0019441">
    <property type="term" value="P:L-tryptophan catabolic process to kynurenine"/>
    <property type="evidence" value="ECO:0007669"/>
    <property type="project" value="InterPro"/>
</dbReference>
<dbReference type="GO" id="GO:0020037">
    <property type="term" value="F:heme binding"/>
    <property type="evidence" value="ECO:0007669"/>
    <property type="project" value="InterPro"/>
</dbReference>
<evidence type="ECO:0000313" key="5">
    <source>
        <dbReference type="EMBL" id="OAQ62710.1"/>
    </source>
</evidence>
<dbReference type="GO" id="GO:0005737">
    <property type="term" value="C:cytoplasm"/>
    <property type="evidence" value="ECO:0007669"/>
    <property type="project" value="TreeGrafter"/>
</dbReference>
<keyword evidence="3 4" id="KW-0408">Iron</keyword>
<gene>
    <name evidence="5" type="ORF">VFPPC_11154</name>
</gene>
<dbReference type="STRING" id="1380566.A0A179FBM5"/>
<dbReference type="InterPro" id="IPR000898">
    <property type="entry name" value="Indolamine_dOase"/>
</dbReference>
<name>A0A179FBM5_METCM</name>
<keyword evidence="6" id="KW-1185">Reference proteome</keyword>
<organism evidence="5 6">
    <name type="scientific">Pochonia chlamydosporia 170</name>
    <dbReference type="NCBI Taxonomy" id="1380566"/>
    <lineage>
        <taxon>Eukaryota</taxon>
        <taxon>Fungi</taxon>
        <taxon>Dikarya</taxon>
        <taxon>Ascomycota</taxon>
        <taxon>Pezizomycotina</taxon>
        <taxon>Sordariomycetes</taxon>
        <taxon>Hypocreomycetidae</taxon>
        <taxon>Hypocreales</taxon>
        <taxon>Clavicipitaceae</taxon>
        <taxon>Pochonia</taxon>
    </lineage>
</organism>
<protein>
    <submittedName>
        <fullName evidence="5">Indoleamine 2,3-dioxygenase</fullName>
    </submittedName>
</protein>
<evidence type="ECO:0000256" key="4">
    <source>
        <dbReference type="PIRSR" id="PIRSR600898-1"/>
    </source>
</evidence>
<evidence type="ECO:0000256" key="2">
    <source>
        <dbReference type="ARBA" id="ARBA00022723"/>
    </source>
</evidence>
<dbReference type="PANTHER" id="PTHR28657">
    <property type="entry name" value="INDOLEAMINE 2,3-DIOXYGENASE"/>
    <property type="match status" value="1"/>
</dbReference>
<dbReference type="Pfam" id="PF01231">
    <property type="entry name" value="IDO"/>
    <property type="match status" value="1"/>
</dbReference>
<dbReference type="KEGG" id="pchm:VFPPC_11154"/>
<dbReference type="AlphaFoldDB" id="A0A179FBM5"/>
<dbReference type="RefSeq" id="XP_018140290.1">
    <property type="nucleotide sequence ID" value="XM_018289416.1"/>
</dbReference>
<dbReference type="GO" id="GO:0046872">
    <property type="term" value="F:metal ion binding"/>
    <property type="evidence" value="ECO:0007669"/>
    <property type="project" value="UniProtKB-KW"/>
</dbReference>
<dbReference type="GO" id="GO:0033754">
    <property type="term" value="F:indoleamine 2,3-dioxygenase activity"/>
    <property type="evidence" value="ECO:0007669"/>
    <property type="project" value="TreeGrafter"/>
</dbReference>
<dbReference type="Gene3D" id="1.20.58.480">
    <property type="match status" value="1"/>
</dbReference>
<evidence type="ECO:0000313" key="6">
    <source>
        <dbReference type="Proteomes" id="UP000078397"/>
    </source>
</evidence>
<comment type="caution">
    <text evidence="5">The sequence shown here is derived from an EMBL/GenBank/DDBJ whole genome shotgun (WGS) entry which is preliminary data.</text>
</comment>
<accession>A0A179FBM5</accession>
<dbReference type="GO" id="GO:0034354">
    <property type="term" value="P:'de novo' NAD+ biosynthetic process from L-tryptophan"/>
    <property type="evidence" value="ECO:0007669"/>
    <property type="project" value="TreeGrafter"/>
</dbReference>
<dbReference type="Proteomes" id="UP000078397">
    <property type="component" value="Unassembled WGS sequence"/>
</dbReference>
<comment type="similarity">
    <text evidence="1">Belongs to the indoleamine 2,3-dioxygenase family.</text>
</comment>
<dbReference type="OrthoDB" id="540174at2759"/>
<evidence type="ECO:0000256" key="3">
    <source>
        <dbReference type="ARBA" id="ARBA00023004"/>
    </source>
</evidence>
<feature type="binding site" description="proximal binding residue" evidence="4">
    <location>
        <position position="351"/>
    </location>
    <ligand>
        <name>heme b</name>
        <dbReference type="ChEBI" id="CHEBI:60344"/>
    </ligand>
    <ligandPart>
        <name>Fe</name>
        <dbReference type="ChEBI" id="CHEBI:18248"/>
    </ligandPart>
</feature>